<comment type="caution">
    <text evidence="1">The sequence shown here is derived from an EMBL/GenBank/DDBJ whole genome shotgun (WGS) entry which is preliminary data.</text>
</comment>
<dbReference type="RefSeq" id="WP_377392794.1">
    <property type="nucleotide sequence ID" value="NZ_JBHSAN010000034.1"/>
</dbReference>
<keyword evidence="2" id="KW-1185">Reference proteome</keyword>
<organism evidence="1 2">
    <name type="scientific">Prauserella oleivorans</name>
    <dbReference type="NCBI Taxonomy" id="1478153"/>
    <lineage>
        <taxon>Bacteria</taxon>
        <taxon>Bacillati</taxon>
        <taxon>Actinomycetota</taxon>
        <taxon>Actinomycetes</taxon>
        <taxon>Pseudonocardiales</taxon>
        <taxon>Pseudonocardiaceae</taxon>
        <taxon>Prauserella</taxon>
    </lineage>
</organism>
<proteinExistence type="predicted"/>
<evidence type="ECO:0000313" key="2">
    <source>
        <dbReference type="Proteomes" id="UP001597478"/>
    </source>
</evidence>
<name>A0ABW5WGF5_9PSEU</name>
<dbReference type="Proteomes" id="UP001597478">
    <property type="component" value="Unassembled WGS sequence"/>
</dbReference>
<accession>A0ABW5WGF5</accession>
<dbReference type="EMBL" id="JBHUOF010000043">
    <property type="protein sequence ID" value="MFD2802244.1"/>
    <property type="molecule type" value="Genomic_DNA"/>
</dbReference>
<protein>
    <recommendedName>
        <fullName evidence="3">TfoX N-terminal domain-containing protein</fullName>
    </recommendedName>
</protein>
<gene>
    <name evidence="1" type="ORF">ACFS2C_22915</name>
</gene>
<evidence type="ECO:0008006" key="3">
    <source>
        <dbReference type="Google" id="ProtNLM"/>
    </source>
</evidence>
<reference evidence="2" key="1">
    <citation type="journal article" date="2019" name="Int. J. Syst. Evol. Microbiol.">
        <title>The Global Catalogue of Microorganisms (GCM) 10K type strain sequencing project: providing services to taxonomists for standard genome sequencing and annotation.</title>
        <authorList>
            <consortium name="The Broad Institute Genomics Platform"/>
            <consortium name="The Broad Institute Genome Sequencing Center for Infectious Disease"/>
            <person name="Wu L."/>
            <person name="Ma J."/>
        </authorList>
    </citation>
    <scope>NUCLEOTIDE SEQUENCE [LARGE SCALE GENOMIC DNA]</scope>
    <source>
        <strain evidence="2">IBRC-M 10906</strain>
    </source>
</reference>
<sequence length="111" mass="12212">MDPDEFEHASRAVLERYPGDERGRMLHAPGLKTAGTFYAFATGDALVVKLPAARVTELIATGEGRPCEPRPGRPMRQWVCLTPAGRDAGTAYLLEAREFVTGLREREGARQ</sequence>
<evidence type="ECO:0000313" key="1">
    <source>
        <dbReference type="EMBL" id="MFD2802244.1"/>
    </source>
</evidence>